<evidence type="ECO:0000313" key="1">
    <source>
        <dbReference type="EMBL" id="QGT55148.1"/>
    </source>
</evidence>
<evidence type="ECO:0000313" key="2">
    <source>
        <dbReference type="Proteomes" id="UP000423482"/>
    </source>
</evidence>
<dbReference type="Proteomes" id="UP000423482">
    <property type="component" value="Segment"/>
</dbReference>
<dbReference type="RefSeq" id="YP_010649035.1">
    <property type="nucleotide sequence ID" value="NC_070763.1"/>
</dbReference>
<sequence>MHHKIGIGYGKKVSVSVGRHPDNTVVRLGVNYGGLLNVAQMDKAQTIAVVKDLLDQLEHLEERKEVEGE</sequence>
<dbReference type="EMBL" id="MK814760">
    <property type="protein sequence ID" value="QGT55148.1"/>
    <property type="molecule type" value="Genomic_DNA"/>
</dbReference>
<name>A0A650EZL9_9CAUD</name>
<organism evidence="1 2">
    <name type="scientific">Gordonia phage Forza</name>
    <dbReference type="NCBI Taxonomy" id="2571247"/>
    <lineage>
        <taxon>Viruses</taxon>
        <taxon>Duplodnaviria</taxon>
        <taxon>Heunggongvirae</taxon>
        <taxon>Uroviricota</taxon>
        <taxon>Caudoviricetes</taxon>
        <taxon>Forzavirus</taxon>
        <taxon>Forzavirus forza</taxon>
    </lineage>
</organism>
<dbReference type="KEGG" id="vg:77924552"/>
<proteinExistence type="predicted"/>
<dbReference type="GeneID" id="77924552"/>
<gene>
    <name evidence="1" type="primary">187</name>
    <name evidence="1" type="ORF">SEA_FORZA_187</name>
</gene>
<keyword evidence="2" id="KW-1185">Reference proteome</keyword>
<reference evidence="1 2" key="1">
    <citation type="submission" date="2019-04" db="EMBL/GenBank/DDBJ databases">
        <authorList>
            <person name="Pope W.H."/>
            <person name="Garlena R.A."/>
            <person name="Russell D.A."/>
            <person name="Jacobs-Sera D."/>
            <person name="Hatfull G.F."/>
        </authorList>
    </citation>
    <scope>NUCLEOTIDE SEQUENCE [LARGE SCALE GENOMIC DNA]</scope>
</reference>
<protein>
    <submittedName>
        <fullName evidence="1">Uncharacterized protein</fullName>
    </submittedName>
</protein>
<accession>A0A650EZL9</accession>